<dbReference type="OrthoDB" id="2981375at2759"/>
<protein>
    <submittedName>
        <fullName evidence="1">Uncharacterized protein</fullName>
    </submittedName>
</protein>
<keyword evidence="2" id="KW-1185">Reference proteome</keyword>
<dbReference type="Proteomes" id="UP000054477">
    <property type="component" value="Unassembled WGS sequence"/>
</dbReference>
<gene>
    <name evidence="1" type="ORF">K443DRAFT_14750</name>
</gene>
<evidence type="ECO:0000313" key="2">
    <source>
        <dbReference type="Proteomes" id="UP000054477"/>
    </source>
</evidence>
<dbReference type="EMBL" id="KN839068">
    <property type="protein sequence ID" value="KIJ91023.1"/>
    <property type="molecule type" value="Genomic_DNA"/>
</dbReference>
<accession>A0A0C9WSL5</accession>
<dbReference type="HOGENOM" id="CLU_080209_0_0_1"/>
<sequence>MALSDALKSNDLNTLIQLFKDNPTWDTVYNTSIALHHLSFEDPSKIDGYTTTLAALQKSPHAPDIISERDGKEELDAFEDVFQRQMYNIITALFGDVKVISITPTNNYLIASILSGSAIRNGLCVSSAQIGEVTQGLQFTESEYKDHAKPKQYEVYAVGACIQVLAAGQAILKTNMLLESEFKERIMAIGRVAKSHVGKVIIQACCAAQEQVAKKFQKPLSSKEIFSLLETEQVQAEA</sequence>
<evidence type="ECO:0000313" key="1">
    <source>
        <dbReference type="EMBL" id="KIJ91023.1"/>
    </source>
</evidence>
<reference evidence="2" key="2">
    <citation type="submission" date="2015-01" db="EMBL/GenBank/DDBJ databases">
        <title>Evolutionary Origins and Diversification of the Mycorrhizal Mutualists.</title>
        <authorList>
            <consortium name="DOE Joint Genome Institute"/>
            <consortium name="Mycorrhizal Genomics Consortium"/>
            <person name="Kohler A."/>
            <person name="Kuo A."/>
            <person name="Nagy L.G."/>
            <person name="Floudas D."/>
            <person name="Copeland A."/>
            <person name="Barry K.W."/>
            <person name="Cichocki N."/>
            <person name="Veneault-Fourrey C."/>
            <person name="LaButti K."/>
            <person name="Lindquist E.A."/>
            <person name="Lipzen A."/>
            <person name="Lundell T."/>
            <person name="Morin E."/>
            <person name="Murat C."/>
            <person name="Riley R."/>
            <person name="Ohm R."/>
            <person name="Sun H."/>
            <person name="Tunlid A."/>
            <person name="Henrissat B."/>
            <person name="Grigoriev I.V."/>
            <person name="Hibbett D.S."/>
            <person name="Martin F."/>
        </authorList>
    </citation>
    <scope>NUCLEOTIDE SEQUENCE [LARGE SCALE GENOMIC DNA]</scope>
    <source>
        <strain evidence="2">LaAM-08-1</strain>
    </source>
</reference>
<proteinExistence type="predicted"/>
<dbReference type="AlphaFoldDB" id="A0A0C9WSL5"/>
<name>A0A0C9WSL5_9AGAR</name>
<organism evidence="1 2">
    <name type="scientific">Laccaria amethystina LaAM-08-1</name>
    <dbReference type="NCBI Taxonomy" id="1095629"/>
    <lineage>
        <taxon>Eukaryota</taxon>
        <taxon>Fungi</taxon>
        <taxon>Dikarya</taxon>
        <taxon>Basidiomycota</taxon>
        <taxon>Agaricomycotina</taxon>
        <taxon>Agaricomycetes</taxon>
        <taxon>Agaricomycetidae</taxon>
        <taxon>Agaricales</taxon>
        <taxon>Agaricineae</taxon>
        <taxon>Hydnangiaceae</taxon>
        <taxon>Laccaria</taxon>
    </lineage>
</organism>
<reference evidence="1 2" key="1">
    <citation type="submission" date="2014-04" db="EMBL/GenBank/DDBJ databases">
        <authorList>
            <consortium name="DOE Joint Genome Institute"/>
            <person name="Kuo A."/>
            <person name="Kohler A."/>
            <person name="Nagy L.G."/>
            <person name="Floudas D."/>
            <person name="Copeland A."/>
            <person name="Barry K.W."/>
            <person name="Cichocki N."/>
            <person name="Veneault-Fourrey C."/>
            <person name="LaButti K."/>
            <person name="Lindquist E.A."/>
            <person name="Lipzen A."/>
            <person name="Lundell T."/>
            <person name="Morin E."/>
            <person name="Murat C."/>
            <person name="Sun H."/>
            <person name="Tunlid A."/>
            <person name="Henrissat B."/>
            <person name="Grigoriev I.V."/>
            <person name="Hibbett D.S."/>
            <person name="Martin F."/>
            <person name="Nordberg H.P."/>
            <person name="Cantor M.N."/>
            <person name="Hua S.X."/>
        </authorList>
    </citation>
    <scope>NUCLEOTIDE SEQUENCE [LARGE SCALE GENOMIC DNA]</scope>
    <source>
        <strain evidence="1 2">LaAM-08-1</strain>
    </source>
</reference>